<dbReference type="Pfam" id="PF08668">
    <property type="entry name" value="HDOD"/>
    <property type="match status" value="1"/>
</dbReference>
<evidence type="ECO:0000259" key="3">
    <source>
        <dbReference type="PROSITE" id="PS51833"/>
    </source>
</evidence>
<dbReference type="GO" id="GO:0000160">
    <property type="term" value="P:phosphorelay signal transduction system"/>
    <property type="evidence" value="ECO:0007669"/>
    <property type="project" value="InterPro"/>
</dbReference>
<evidence type="ECO:0000313" key="4">
    <source>
        <dbReference type="EMBL" id="HGZ12661.1"/>
    </source>
</evidence>
<dbReference type="InterPro" id="IPR014626">
    <property type="entry name" value="Sig_transdc_resp-reg_put"/>
</dbReference>
<dbReference type="PANTHER" id="PTHR33525:SF3">
    <property type="entry name" value="RIBONUCLEASE Y"/>
    <property type="match status" value="1"/>
</dbReference>
<dbReference type="InterPro" id="IPR052340">
    <property type="entry name" value="RNase_Y/CdgJ"/>
</dbReference>
<accession>A0A7C5EQU1</accession>
<feature type="domain" description="HDOD" evidence="3">
    <location>
        <begin position="140"/>
        <end position="337"/>
    </location>
</feature>
<keyword evidence="1" id="KW-0597">Phosphoprotein</keyword>
<dbReference type="PIRSF" id="PIRSF036883">
    <property type="entry name" value="RR_HD-GYP_mod"/>
    <property type="match status" value="1"/>
</dbReference>
<dbReference type="SUPFAM" id="SSF109604">
    <property type="entry name" value="HD-domain/PDEase-like"/>
    <property type="match status" value="1"/>
</dbReference>
<organism evidence="4">
    <name type="scientific">Desulfobacca acetoxidans</name>
    <dbReference type="NCBI Taxonomy" id="60893"/>
    <lineage>
        <taxon>Bacteria</taxon>
        <taxon>Pseudomonadati</taxon>
        <taxon>Thermodesulfobacteriota</taxon>
        <taxon>Desulfobaccia</taxon>
        <taxon>Desulfobaccales</taxon>
        <taxon>Desulfobaccaceae</taxon>
        <taxon>Desulfobacca</taxon>
    </lineage>
</organism>
<gene>
    <name evidence="4" type="ORF">ENW48_10680</name>
</gene>
<dbReference type="Gene3D" id="3.40.50.2300">
    <property type="match status" value="1"/>
</dbReference>
<proteinExistence type="predicted"/>
<dbReference type="SUPFAM" id="SSF52172">
    <property type="entry name" value="CheY-like"/>
    <property type="match status" value="1"/>
</dbReference>
<reference evidence="4" key="1">
    <citation type="journal article" date="2020" name="mSystems">
        <title>Genome- and Community-Level Interaction Insights into Carbon Utilization and Element Cycling Functions of Hydrothermarchaeota in Hydrothermal Sediment.</title>
        <authorList>
            <person name="Zhou Z."/>
            <person name="Liu Y."/>
            <person name="Xu W."/>
            <person name="Pan J."/>
            <person name="Luo Z.H."/>
            <person name="Li M."/>
        </authorList>
    </citation>
    <scope>NUCLEOTIDE SEQUENCE [LARGE SCALE GENOMIC DNA]</scope>
    <source>
        <strain evidence="4">SpSt-853</strain>
    </source>
</reference>
<dbReference type="SMART" id="SM00448">
    <property type="entry name" value="REC"/>
    <property type="match status" value="1"/>
</dbReference>
<comment type="caution">
    <text evidence="4">The sequence shown here is derived from an EMBL/GenBank/DDBJ whole genome shotgun (WGS) entry which is preliminary data.</text>
</comment>
<dbReference type="Pfam" id="PF00072">
    <property type="entry name" value="Response_reg"/>
    <property type="match status" value="1"/>
</dbReference>
<dbReference type="PROSITE" id="PS51833">
    <property type="entry name" value="HDOD"/>
    <property type="match status" value="1"/>
</dbReference>
<dbReference type="EMBL" id="DTKJ01000074">
    <property type="protein sequence ID" value="HGZ12661.1"/>
    <property type="molecule type" value="Genomic_DNA"/>
</dbReference>
<dbReference type="PANTHER" id="PTHR33525">
    <property type="match status" value="1"/>
</dbReference>
<name>A0A7C5EQU1_9BACT</name>
<sequence length="405" mass="45156">MALRILFVDDDPHVLAGLRRMLHGMRHEWETAFVPGGREALELLDREPFDLVITDMRMPGMDGAQLLEKVKKRHPEVVRIILSGHSDKEMVLKSVRSAHQYLSKPCDPDALKTTIKRTVLLREVLRDEGLRLLVGGMETLPSLPDLYLEIMRELKSETSSMRRIGEIISRDVGMTAKVLQLVNSAFFGQPRHIANPVHAVELLGLETIRALVLSIQIFAQFDLSRVPGFSGAGLWDHSLRVGVCARNLALWAHQPQEVVDDAFLAGVLHDAGKLILAGNFPKRYQKVVEAVISGSSLWCEEEQNVFEVNHAQVGAYLFSLWGFSYPIVEAVAFHHEPGSTHAGGFTPLTAVHVANGLVHQWGRKGEAQITSLVDTAYLETLGLAGELISWQEKCRELLQKEADHE</sequence>
<dbReference type="InterPro" id="IPR011006">
    <property type="entry name" value="CheY-like_superfamily"/>
</dbReference>
<evidence type="ECO:0000256" key="1">
    <source>
        <dbReference type="PROSITE-ProRule" id="PRU00169"/>
    </source>
</evidence>
<feature type="domain" description="Response regulatory" evidence="2">
    <location>
        <begin position="4"/>
        <end position="119"/>
    </location>
</feature>
<dbReference type="InterPro" id="IPR013976">
    <property type="entry name" value="HDOD"/>
</dbReference>
<evidence type="ECO:0000259" key="2">
    <source>
        <dbReference type="PROSITE" id="PS50110"/>
    </source>
</evidence>
<protein>
    <submittedName>
        <fullName evidence="4">HDOD domain-containing protein</fullName>
    </submittedName>
</protein>
<dbReference type="PROSITE" id="PS50110">
    <property type="entry name" value="RESPONSE_REGULATORY"/>
    <property type="match status" value="1"/>
</dbReference>
<dbReference type="Gene3D" id="1.10.3210.10">
    <property type="entry name" value="Hypothetical protein af1432"/>
    <property type="match status" value="1"/>
</dbReference>
<dbReference type="AlphaFoldDB" id="A0A7C5EQU1"/>
<dbReference type="CDD" id="cd17569">
    <property type="entry name" value="REC_HupR-like"/>
    <property type="match status" value="1"/>
</dbReference>
<dbReference type="InterPro" id="IPR001789">
    <property type="entry name" value="Sig_transdc_resp-reg_receiver"/>
</dbReference>
<feature type="modified residue" description="4-aspartylphosphate" evidence="1">
    <location>
        <position position="55"/>
    </location>
</feature>